<dbReference type="Pfam" id="PF05567">
    <property type="entry name" value="T4P_PilY1"/>
    <property type="match status" value="1"/>
</dbReference>
<keyword evidence="4" id="KW-0479">Metal-binding</keyword>
<dbReference type="EMBL" id="FQUJ01000017">
    <property type="protein sequence ID" value="SHF64946.1"/>
    <property type="molecule type" value="Genomic_DNA"/>
</dbReference>
<gene>
    <name evidence="9" type="ORF">SAMN02745148_03192</name>
</gene>
<dbReference type="InterPro" id="IPR008707">
    <property type="entry name" value="B-propeller_PilY1"/>
</dbReference>
<keyword evidence="3" id="KW-1029">Fimbrium biogenesis</keyword>
<dbReference type="InterPro" id="IPR011047">
    <property type="entry name" value="Quinoprotein_ADH-like_sf"/>
</dbReference>
<evidence type="ECO:0000259" key="8">
    <source>
        <dbReference type="Pfam" id="PF05567"/>
    </source>
</evidence>
<keyword evidence="6" id="KW-0281">Fimbrium</keyword>
<dbReference type="GO" id="GO:0009289">
    <property type="term" value="C:pilus"/>
    <property type="evidence" value="ECO:0007669"/>
    <property type="project" value="UniProtKB-SubCell"/>
</dbReference>
<evidence type="ECO:0000313" key="10">
    <source>
        <dbReference type="Proteomes" id="UP000184346"/>
    </source>
</evidence>
<keyword evidence="5" id="KW-0106">Calcium</keyword>
<dbReference type="SUPFAM" id="SSF50998">
    <property type="entry name" value="Quinoprotein alcohol dehydrogenase-like"/>
    <property type="match status" value="1"/>
</dbReference>
<evidence type="ECO:0000256" key="2">
    <source>
        <dbReference type="ARBA" id="ARBA00008387"/>
    </source>
</evidence>
<comment type="subcellular location">
    <subcellularLocation>
        <location evidence="1">Fimbrium</location>
    </subcellularLocation>
</comment>
<dbReference type="GO" id="GO:0046872">
    <property type="term" value="F:metal ion binding"/>
    <property type="evidence" value="ECO:0007669"/>
    <property type="project" value="UniProtKB-KW"/>
</dbReference>
<name>A0A1M5DDE3_9GAMM</name>
<comment type="similarity">
    <text evidence="2">Belongs to the PilY1 family.</text>
</comment>
<organism evidence="9 10">
    <name type="scientific">Modicisalibacter ilicicola DSM 19980</name>
    <dbReference type="NCBI Taxonomy" id="1121942"/>
    <lineage>
        <taxon>Bacteria</taxon>
        <taxon>Pseudomonadati</taxon>
        <taxon>Pseudomonadota</taxon>
        <taxon>Gammaproteobacteria</taxon>
        <taxon>Oceanospirillales</taxon>
        <taxon>Halomonadaceae</taxon>
        <taxon>Modicisalibacter</taxon>
    </lineage>
</organism>
<feature type="compositionally biased region" description="Gly residues" evidence="7">
    <location>
        <begin position="1353"/>
        <end position="1385"/>
    </location>
</feature>
<feature type="region of interest" description="Disordered" evidence="7">
    <location>
        <begin position="1340"/>
        <end position="1425"/>
    </location>
</feature>
<evidence type="ECO:0000256" key="4">
    <source>
        <dbReference type="ARBA" id="ARBA00022723"/>
    </source>
</evidence>
<proteinExistence type="inferred from homology"/>
<evidence type="ECO:0000256" key="1">
    <source>
        <dbReference type="ARBA" id="ARBA00004561"/>
    </source>
</evidence>
<reference evidence="9 10" key="1">
    <citation type="submission" date="2016-11" db="EMBL/GenBank/DDBJ databases">
        <authorList>
            <person name="Jaros S."/>
            <person name="Januszkiewicz K."/>
            <person name="Wedrychowicz H."/>
        </authorList>
    </citation>
    <scope>NUCLEOTIDE SEQUENCE [LARGE SCALE GENOMIC DNA]</scope>
    <source>
        <strain evidence="9 10">DSM 19980</strain>
    </source>
</reference>
<evidence type="ECO:0000313" key="9">
    <source>
        <dbReference type="EMBL" id="SHF64946.1"/>
    </source>
</evidence>
<evidence type="ECO:0000256" key="7">
    <source>
        <dbReference type="SAM" id="MobiDB-lite"/>
    </source>
</evidence>
<dbReference type="STRING" id="1121942.SAMN02745148_03192"/>
<evidence type="ECO:0000256" key="3">
    <source>
        <dbReference type="ARBA" id="ARBA00022558"/>
    </source>
</evidence>
<protein>
    <submittedName>
        <fullName evidence="9">Type IV pilus assembly protein PilY1</fullName>
    </submittedName>
</protein>
<dbReference type="Proteomes" id="UP000184346">
    <property type="component" value="Unassembled WGS sequence"/>
</dbReference>
<feature type="domain" description="PilY1 beta-propeller" evidence="8">
    <location>
        <begin position="879"/>
        <end position="1186"/>
    </location>
</feature>
<evidence type="ECO:0000256" key="5">
    <source>
        <dbReference type="ARBA" id="ARBA00022837"/>
    </source>
</evidence>
<sequence>MYSRNKKMNHPGRWNSFLLAVVSLSFLPVLSAGIVWSDGYSLAFGSTDYHSDVPYRIPPNAKANVDPRSMIVMSRDHQLFFKAYTDWSDIDNDGIIDDTYKSSINYYGYFDSQSCYEYSDALENGAFKRVKATNDDYTCPGNKHWSGNFLNWVSMTRMDILRKVLYGGKRLRDTVADTTILERAYLPYDAHSFVKVVSDQNILNKNTPLNGESSFSFCNTTGYTGNKQSKDIDKPPLLRVAEGKWDNWASNERWQCLWKNERRQGEQGKRPEEDDGDEYRVRIEVCTEAVTSTDECTLYSGSVYPKPTGLLHEFADGVDFGLFSGSYEKNLSGGVLRANTKKFSEEFDAGSGVFISDFTGIVSNINAFRVSRYSYSDGTYNSTDDCRWEKKLSELDNGECSSWGNPLAEMTQEALRYLAGKSPNEDFQVRTESTSEDKVETGYVKGLTSPSWNNDVGADWCAAQSMVIINSSEASFDADELGSDLISGSDIAEWTNRVAQQENLSGKYFVGENGTDTDRLCSAKNVSDSNFDDLQGLCPASPGLKGSYNIAGLAHYAFKNPIVKNPEDDSQGNTISTYAVRLSANTPVIDLGAVKIVPACENKDSGGRCAIVDFRPITIGSESGSFDITWEDSEFGGDYDSDLEMRFSYELDTRKNELTITTDVVHESASARMGVGYVLSGTDARFEDPKDPGSKTTTTYSSGFIAHSGIEGYDGSLCDKCEVSDKPSTQRYRIAAGGSASELKPPLYYAAKYGNISDKDSSGAYFEVNQVDQLVGALRSVFTQVQNSGKRTGSGLGFSASGNDRVFQTLYDNTEGWVGDLLAFDTDAEGIGDLLWNAQDQLPVASARRIITFDAGNGVSLGSSGLPGEVMSHLRNAPLGDMIGSRPFVVGKPNSYYVPTGPTDTSYSDFKAAMKDRPPMVYVGANDGMLHAFDAQTGEERLAYIPGMLKGYVEELMDPNYIHRFYVDGSPTALDVLVNGDWRTVLASGLGHGGRGLFALDVTQPELFSGTSADDIALFEYTPSTEQGLFGAAVSEHHLGHIYGNPSLAQLENGKHAVIFGNGYYSASGRAVLYIVMLDGASDGTIEVGDVTRLVAPETSGANGLSTVSLIDFDGNGRVDTAYGGDLQGNLWRFALSDNLSISAQPKLLFSAAKGGMNQVITTAVEVARHPQGGTMVFFGTGSRPELPVVGAEPRSAMGSFYAVRDKTTVVSMSLNPLGRADLAERKFQTGTGDLRLFEEIAEGTDAGDGWFIDFPGEERVVNDSLLYRDRVLITTLIPGNGTCGAENGGFFYQISAVEGRAIIKPVLDANNDGAVDGQDQTNGETPVGIRTDGALFTPVIDNHQKGDDGDSGGDNGSGDGSSDGPGDGDGSGGDSGGSGSGSGDDCGDKDTILTVNDQGEQGVLGGECNSSPALGRVAWRELEN</sequence>
<evidence type="ECO:0000256" key="6">
    <source>
        <dbReference type="ARBA" id="ARBA00023263"/>
    </source>
</evidence>
<accession>A0A1M5DDE3</accession>
<keyword evidence="10" id="KW-1185">Reference proteome</keyword>